<dbReference type="OrthoDB" id="2401745at2759"/>
<organism evidence="1 2">
    <name type="scientific">Modicella reniformis</name>
    <dbReference type="NCBI Taxonomy" id="1440133"/>
    <lineage>
        <taxon>Eukaryota</taxon>
        <taxon>Fungi</taxon>
        <taxon>Fungi incertae sedis</taxon>
        <taxon>Mucoromycota</taxon>
        <taxon>Mortierellomycotina</taxon>
        <taxon>Mortierellomycetes</taxon>
        <taxon>Mortierellales</taxon>
        <taxon>Mortierellaceae</taxon>
        <taxon>Modicella</taxon>
    </lineage>
</organism>
<dbReference type="AlphaFoldDB" id="A0A9P6IRK0"/>
<dbReference type="InterPro" id="IPR032675">
    <property type="entry name" value="LRR_dom_sf"/>
</dbReference>
<evidence type="ECO:0000313" key="2">
    <source>
        <dbReference type="Proteomes" id="UP000749646"/>
    </source>
</evidence>
<sequence>MPDRSLLFEQLHELELALQPVISLERQVDWIAQCSNLTSLRWSAGDGPSAVLEDFILYLAKGAWPNLCELTLNGFNTTEAQTTQLIEGMQQVIVFKVFSCDFGLLSLVALGSHFLGLEKLDINNSRTTTGSIVPEILASCPQLESLSVGRVKSQYIVHGQPWACVRSMKTLRICVILPQSCEDANHHQRDVLKRMSQLINLNYLDLTDACKPRSHVKYLDLRLKKGLGQLASLKLLMCLVVSSSHQRLEAKDVEWMTKSWRRLKAVHGSLNPDKNIELNAMLSASGIHYIVKTT</sequence>
<keyword evidence="2" id="KW-1185">Reference proteome</keyword>
<reference evidence="1" key="1">
    <citation type="journal article" date="2020" name="Fungal Divers.">
        <title>Resolving the Mortierellaceae phylogeny through synthesis of multi-gene phylogenetics and phylogenomics.</title>
        <authorList>
            <person name="Vandepol N."/>
            <person name="Liber J."/>
            <person name="Desiro A."/>
            <person name="Na H."/>
            <person name="Kennedy M."/>
            <person name="Barry K."/>
            <person name="Grigoriev I.V."/>
            <person name="Miller A.N."/>
            <person name="O'Donnell K."/>
            <person name="Stajich J.E."/>
            <person name="Bonito G."/>
        </authorList>
    </citation>
    <scope>NUCLEOTIDE SEQUENCE</scope>
    <source>
        <strain evidence="1">MES-2147</strain>
    </source>
</reference>
<dbReference type="Gene3D" id="3.80.10.10">
    <property type="entry name" value="Ribonuclease Inhibitor"/>
    <property type="match status" value="1"/>
</dbReference>
<proteinExistence type="predicted"/>
<dbReference type="SUPFAM" id="SSF52047">
    <property type="entry name" value="RNI-like"/>
    <property type="match status" value="1"/>
</dbReference>
<gene>
    <name evidence="1" type="ORF">BGZ65_002472</name>
</gene>
<comment type="caution">
    <text evidence="1">The sequence shown here is derived from an EMBL/GenBank/DDBJ whole genome shotgun (WGS) entry which is preliminary data.</text>
</comment>
<dbReference type="Proteomes" id="UP000749646">
    <property type="component" value="Unassembled WGS sequence"/>
</dbReference>
<dbReference type="EMBL" id="JAAAHW010009401">
    <property type="protein sequence ID" value="KAF9941597.1"/>
    <property type="molecule type" value="Genomic_DNA"/>
</dbReference>
<accession>A0A9P6IRK0</accession>
<protein>
    <submittedName>
        <fullName evidence="1">Uncharacterized protein</fullName>
    </submittedName>
</protein>
<evidence type="ECO:0000313" key="1">
    <source>
        <dbReference type="EMBL" id="KAF9941597.1"/>
    </source>
</evidence>
<name>A0A9P6IRK0_9FUNG</name>